<keyword evidence="3" id="KW-1185">Reference proteome</keyword>
<evidence type="ECO:0000313" key="3">
    <source>
        <dbReference type="Proteomes" id="UP000600214"/>
    </source>
</evidence>
<reference evidence="3" key="1">
    <citation type="journal article" date="2019" name="Int. J. Syst. Evol. Microbiol.">
        <title>The Global Catalogue of Microorganisms (GCM) 10K type strain sequencing project: providing services to taxonomists for standard genome sequencing and annotation.</title>
        <authorList>
            <consortium name="The Broad Institute Genomics Platform"/>
            <consortium name="The Broad Institute Genome Sequencing Center for Infectious Disease"/>
            <person name="Wu L."/>
            <person name="Ma J."/>
        </authorList>
    </citation>
    <scope>NUCLEOTIDE SEQUENCE [LARGE SCALE GENOMIC DNA]</scope>
    <source>
        <strain evidence="3">CGMCC 1.15288</strain>
    </source>
</reference>
<sequence length="109" mass="11919">MIMKLPENIEGFIKAQNESDSTAFASYFTEHATVSDEGSSYSGREEIKEWIQAATEKYNMQLTPVDFTQTGSKGKLTVEVSGTFPGSPAVMNYHLELDGSSIGSLKITD</sequence>
<dbReference type="Pfam" id="PF12680">
    <property type="entry name" value="SnoaL_2"/>
    <property type="match status" value="1"/>
</dbReference>
<dbReference type="Proteomes" id="UP000600214">
    <property type="component" value="Unassembled WGS sequence"/>
</dbReference>
<organism evidence="2 3">
    <name type="scientific">Dyadobacter endophyticus</name>
    <dbReference type="NCBI Taxonomy" id="1749036"/>
    <lineage>
        <taxon>Bacteria</taxon>
        <taxon>Pseudomonadati</taxon>
        <taxon>Bacteroidota</taxon>
        <taxon>Cytophagia</taxon>
        <taxon>Cytophagales</taxon>
        <taxon>Spirosomataceae</taxon>
        <taxon>Dyadobacter</taxon>
    </lineage>
</organism>
<dbReference type="SUPFAM" id="SSF54427">
    <property type="entry name" value="NTF2-like"/>
    <property type="match status" value="1"/>
</dbReference>
<dbReference type="Gene3D" id="3.10.450.50">
    <property type="match status" value="1"/>
</dbReference>
<gene>
    <name evidence="2" type="ORF">GCM10007423_11430</name>
</gene>
<dbReference type="EMBL" id="BMIA01000001">
    <property type="protein sequence ID" value="GGH26442.1"/>
    <property type="molecule type" value="Genomic_DNA"/>
</dbReference>
<proteinExistence type="predicted"/>
<dbReference type="InterPro" id="IPR032710">
    <property type="entry name" value="NTF2-like_dom_sf"/>
</dbReference>
<evidence type="ECO:0000313" key="2">
    <source>
        <dbReference type="EMBL" id="GGH26442.1"/>
    </source>
</evidence>
<evidence type="ECO:0000259" key="1">
    <source>
        <dbReference type="Pfam" id="PF12680"/>
    </source>
</evidence>
<dbReference type="InterPro" id="IPR037401">
    <property type="entry name" value="SnoaL-like"/>
</dbReference>
<comment type="caution">
    <text evidence="2">The sequence shown here is derived from an EMBL/GenBank/DDBJ whole genome shotgun (WGS) entry which is preliminary data.</text>
</comment>
<protein>
    <recommendedName>
        <fullName evidence="1">SnoaL-like domain-containing protein</fullName>
    </recommendedName>
</protein>
<accession>A0ABQ1YJH5</accession>
<feature type="domain" description="SnoaL-like" evidence="1">
    <location>
        <begin position="10"/>
        <end position="88"/>
    </location>
</feature>
<name>A0ABQ1YJH5_9BACT</name>